<evidence type="ECO:0000256" key="9">
    <source>
        <dbReference type="ARBA" id="ARBA00023288"/>
    </source>
</evidence>
<evidence type="ECO:0000313" key="13">
    <source>
        <dbReference type="EMBL" id="CAK9145892.1"/>
    </source>
</evidence>
<keyword evidence="9" id="KW-0449">Lipoprotein</keyword>
<feature type="region of interest" description="Disordered" evidence="11">
    <location>
        <begin position="1"/>
        <end position="21"/>
    </location>
</feature>
<dbReference type="PANTHER" id="PTHR34114">
    <property type="entry name" value="ARABINOGALACTAN PEPTIDE 1"/>
    <property type="match status" value="1"/>
</dbReference>
<dbReference type="InterPro" id="IPR039281">
    <property type="entry name" value="AGP3/12/13/14/21"/>
</dbReference>
<dbReference type="AlphaFoldDB" id="A0ABC8RN83"/>
<dbReference type="PANTHER" id="PTHR34114:SF11">
    <property type="entry name" value="ARABINOGALACTAN PROTEIN 13-RELATED"/>
    <property type="match status" value="1"/>
</dbReference>
<gene>
    <name evidence="13" type="ORF">ILEXP_LOCUS13712</name>
</gene>
<evidence type="ECO:0000256" key="12">
    <source>
        <dbReference type="SAM" id="Phobius"/>
    </source>
</evidence>
<accession>A0ABC8RN83</accession>
<evidence type="ECO:0000256" key="7">
    <source>
        <dbReference type="ARBA" id="ARBA00023180"/>
    </source>
</evidence>
<keyword evidence="5" id="KW-0654">Proteoglycan</keyword>
<evidence type="ECO:0000256" key="4">
    <source>
        <dbReference type="ARBA" id="ARBA00022729"/>
    </source>
</evidence>
<comment type="similarity">
    <text evidence="2">Belongs to the AG-peptide AGP family.</text>
</comment>
<evidence type="ECO:0000256" key="8">
    <source>
        <dbReference type="ARBA" id="ARBA00023278"/>
    </source>
</evidence>
<keyword evidence="7" id="KW-0325">Glycoprotein</keyword>
<evidence type="ECO:0000256" key="3">
    <source>
        <dbReference type="ARBA" id="ARBA00022622"/>
    </source>
</evidence>
<name>A0ABC8RN83_9AQUA</name>
<reference evidence="13 14" key="1">
    <citation type="submission" date="2024-02" db="EMBL/GenBank/DDBJ databases">
        <authorList>
            <person name="Vignale AGUSTIN F."/>
            <person name="Sosa J E."/>
            <person name="Modenutti C."/>
        </authorList>
    </citation>
    <scope>NUCLEOTIDE SEQUENCE [LARGE SCALE GENOMIC DNA]</scope>
</reference>
<feature type="transmembrane region" description="Helical" evidence="12">
    <location>
        <begin position="56"/>
        <end position="75"/>
    </location>
</feature>
<protein>
    <submittedName>
        <fullName evidence="13">Uncharacterized protein</fullName>
    </submittedName>
</protein>
<keyword evidence="3" id="KW-0336">GPI-anchor</keyword>
<feature type="compositionally biased region" description="Basic and acidic residues" evidence="11">
    <location>
        <begin position="1"/>
        <end position="11"/>
    </location>
</feature>
<organism evidence="13 14">
    <name type="scientific">Ilex paraguariensis</name>
    <name type="common">yerba mate</name>
    <dbReference type="NCBI Taxonomy" id="185542"/>
    <lineage>
        <taxon>Eukaryota</taxon>
        <taxon>Viridiplantae</taxon>
        <taxon>Streptophyta</taxon>
        <taxon>Embryophyta</taxon>
        <taxon>Tracheophyta</taxon>
        <taxon>Spermatophyta</taxon>
        <taxon>Magnoliopsida</taxon>
        <taxon>eudicotyledons</taxon>
        <taxon>Gunneridae</taxon>
        <taxon>Pentapetalae</taxon>
        <taxon>asterids</taxon>
        <taxon>campanulids</taxon>
        <taxon>Aquifoliales</taxon>
        <taxon>Aquifoliaceae</taxon>
        <taxon>Ilex</taxon>
    </lineage>
</organism>
<feature type="transmembrane region" description="Helical" evidence="12">
    <location>
        <begin position="87"/>
        <end position="106"/>
    </location>
</feature>
<dbReference type="Proteomes" id="UP001642360">
    <property type="component" value="Unassembled WGS sequence"/>
</dbReference>
<keyword evidence="12" id="KW-0812">Transmembrane</keyword>
<sequence length="107" mass="11262">MDGPRKNDHKTVGNSWMAPKGCQQPGWPVTVSSGSLPSLQFKLVIPISMEAMKMKLFVAVVMMVMAVSAVQNVAAVEAPAPSPTSDATIYVPTIVASLSAIAFGLLF</sequence>
<proteinExistence type="inferred from homology"/>
<evidence type="ECO:0000256" key="6">
    <source>
        <dbReference type="ARBA" id="ARBA00023136"/>
    </source>
</evidence>
<keyword evidence="8" id="KW-0379">Hydroxylation</keyword>
<dbReference type="GO" id="GO:0012505">
    <property type="term" value="C:endomembrane system"/>
    <property type="evidence" value="ECO:0007669"/>
    <property type="project" value="UniProtKB-SubCell"/>
</dbReference>
<keyword evidence="12" id="KW-1133">Transmembrane helix</keyword>
<comment type="caution">
    <text evidence="13">The sequence shown here is derived from an EMBL/GenBank/DDBJ whole genome shotgun (WGS) entry which is preliminary data.</text>
</comment>
<evidence type="ECO:0000256" key="1">
    <source>
        <dbReference type="ARBA" id="ARBA00004589"/>
    </source>
</evidence>
<evidence type="ECO:0000313" key="14">
    <source>
        <dbReference type="Proteomes" id="UP001642360"/>
    </source>
</evidence>
<keyword evidence="6 12" id="KW-0472">Membrane</keyword>
<keyword evidence="14" id="KW-1185">Reference proteome</keyword>
<dbReference type="GO" id="GO:0098552">
    <property type="term" value="C:side of membrane"/>
    <property type="evidence" value="ECO:0007669"/>
    <property type="project" value="UniProtKB-KW"/>
</dbReference>
<keyword evidence="4" id="KW-0732">Signal</keyword>
<evidence type="ECO:0000256" key="10">
    <source>
        <dbReference type="ARBA" id="ARBA00037868"/>
    </source>
</evidence>
<evidence type="ECO:0000256" key="5">
    <source>
        <dbReference type="ARBA" id="ARBA00022974"/>
    </source>
</evidence>
<evidence type="ECO:0000256" key="2">
    <source>
        <dbReference type="ARBA" id="ARBA00005835"/>
    </source>
</evidence>
<comment type="subcellular location">
    <subcellularLocation>
        <location evidence="10">Endomembrane system</location>
        <topology evidence="10">Lipid-anchor</topology>
    </subcellularLocation>
    <subcellularLocation>
        <location evidence="1">Membrane</location>
        <topology evidence="1">Lipid-anchor</topology>
        <topology evidence="1">GPI-anchor</topology>
    </subcellularLocation>
</comment>
<dbReference type="EMBL" id="CAUOFW020001514">
    <property type="protein sequence ID" value="CAK9145892.1"/>
    <property type="molecule type" value="Genomic_DNA"/>
</dbReference>
<evidence type="ECO:0000256" key="11">
    <source>
        <dbReference type="SAM" id="MobiDB-lite"/>
    </source>
</evidence>